<name>A0ABY5ZGM3_9ACTN</name>
<evidence type="ECO:0000313" key="2">
    <source>
        <dbReference type="EMBL" id="UWZ39897.1"/>
    </source>
</evidence>
<sequence length="148" mass="16347">MTVTATAPRRGTLRACGLPFLDSALDMGNDPGQLLARVYRAHGPVFRTRLPLRDQRYRRAKARRYEAGALFAGGAVTDDVKRIPTVRYTLMETVRLDPVAVAMVRAATRDLEFAGHPIREVHRLDLATKTAPTPGPAMSFRSGSAHRH</sequence>
<dbReference type="EMBL" id="CP073721">
    <property type="protein sequence ID" value="UWZ39897.1"/>
    <property type="molecule type" value="Genomic_DNA"/>
</dbReference>
<reference evidence="2" key="1">
    <citation type="submission" date="2021-04" db="EMBL/GenBank/DDBJ databases">
        <title>Biosynthetic gene clusters of Dactylosporangioum roseum.</title>
        <authorList>
            <person name="Hartkoorn R.C."/>
            <person name="Beaudoing E."/>
            <person name="Hot D."/>
            <person name="Moureu S."/>
        </authorList>
    </citation>
    <scope>NUCLEOTIDE SEQUENCE</scope>
    <source>
        <strain evidence="2">NRRL B-16295</strain>
    </source>
</reference>
<protein>
    <submittedName>
        <fullName evidence="2">Uncharacterized protein</fullName>
    </submittedName>
</protein>
<evidence type="ECO:0000256" key="1">
    <source>
        <dbReference type="SAM" id="MobiDB-lite"/>
    </source>
</evidence>
<dbReference type="Proteomes" id="UP001058271">
    <property type="component" value="Chromosome"/>
</dbReference>
<organism evidence="2 3">
    <name type="scientific">Dactylosporangium roseum</name>
    <dbReference type="NCBI Taxonomy" id="47989"/>
    <lineage>
        <taxon>Bacteria</taxon>
        <taxon>Bacillati</taxon>
        <taxon>Actinomycetota</taxon>
        <taxon>Actinomycetes</taxon>
        <taxon>Micromonosporales</taxon>
        <taxon>Micromonosporaceae</taxon>
        <taxon>Dactylosporangium</taxon>
    </lineage>
</organism>
<gene>
    <name evidence="2" type="ORF">Drose_17815</name>
</gene>
<evidence type="ECO:0000313" key="3">
    <source>
        <dbReference type="Proteomes" id="UP001058271"/>
    </source>
</evidence>
<dbReference type="RefSeq" id="WP_260729332.1">
    <property type="nucleotide sequence ID" value="NZ_BAAABS010000039.1"/>
</dbReference>
<dbReference type="InterPro" id="IPR036396">
    <property type="entry name" value="Cyt_P450_sf"/>
</dbReference>
<proteinExistence type="predicted"/>
<dbReference type="SUPFAM" id="SSF48264">
    <property type="entry name" value="Cytochrome P450"/>
    <property type="match status" value="1"/>
</dbReference>
<keyword evidence="3" id="KW-1185">Reference proteome</keyword>
<feature type="region of interest" description="Disordered" evidence="1">
    <location>
        <begin position="129"/>
        <end position="148"/>
    </location>
</feature>
<dbReference type="Gene3D" id="1.10.630.10">
    <property type="entry name" value="Cytochrome P450"/>
    <property type="match status" value="1"/>
</dbReference>
<accession>A0ABY5ZGM3</accession>